<comment type="subcellular location">
    <subcellularLocation>
        <location evidence="2">Nucleus</location>
    </subcellularLocation>
</comment>
<dbReference type="AlphaFoldDB" id="A0A8W8JL33"/>
<evidence type="ECO:0000256" key="7">
    <source>
        <dbReference type="ARBA" id="ARBA00023242"/>
    </source>
</evidence>
<sequence>MGIEYLASLLKDDLERPTQRNRALIVKMQILIALRFYESGSFLQVIGDTLVQRVTNALGARADTFIKWPYSPFQKASINTGFYLAAGFPNVIGCIDGTHVQAPSVDENAFVNRKGFHSINVQGVCDHWTFLLTPYNNPQHEAQGQYNQAHSKTRRQMERTVGRLKRRVHVLHPEIWLKPQRACKIVIACAVLHNIEITLGEPEDEDDLIEDNIQPLIQAYQGPQDGRRVRDYVTHN</sequence>
<dbReference type="InterPro" id="IPR045249">
    <property type="entry name" value="HARBI1-like"/>
</dbReference>
<dbReference type="GO" id="GO:0004518">
    <property type="term" value="F:nuclease activity"/>
    <property type="evidence" value="ECO:0007669"/>
    <property type="project" value="UniProtKB-KW"/>
</dbReference>
<keyword evidence="7" id="KW-0539">Nucleus</keyword>
<dbReference type="PANTHER" id="PTHR22930:SF286">
    <property type="entry name" value="NUCLEASE HARBI1"/>
    <property type="match status" value="1"/>
</dbReference>
<evidence type="ECO:0000256" key="4">
    <source>
        <dbReference type="ARBA" id="ARBA00022722"/>
    </source>
</evidence>
<evidence type="ECO:0000256" key="2">
    <source>
        <dbReference type="ARBA" id="ARBA00004123"/>
    </source>
</evidence>
<keyword evidence="5" id="KW-0479">Metal-binding</keyword>
<reference evidence="9" key="1">
    <citation type="submission" date="2022-08" db="UniProtKB">
        <authorList>
            <consortium name="EnsemblMetazoa"/>
        </authorList>
    </citation>
    <scope>IDENTIFICATION</scope>
    <source>
        <strain evidence="9">05x7-T-G4-1.051#20</strain>
    </source>
</reference>
<dbReference type="InterPro" id="IPR027806">
    <property type="entry name" value="HARBI1_dom"/>
</dbReference>
<evidence type="ECO:0000256" key="6">
    <source>
        <dbReference type="ARBA" id="ARBA00022801"/>
    </source>
</evidence>
<evidence type="ECO:0000256" key="1">
    <source>
        <dbReference type="ARBA" id="ARBA00001968"/>
    </source>
</evidence>
<comment type="similarity">
    <text evidence="3">Belongs to the HARBI1 family.</text>
</comment>
<organism evidence="9 10">
    <name type="scientific">Magallana gigas</name>
    <name type="common">Pacific oyster</name>
    <name type="synonym">Crassostrea gigas</name>
    <dbReference type="NCBI Taxonomy" id="29159"/>
    <lineage>
        <taxon>Eukaryota</taxon>
        <taxon>Metazoa</taxon>
        <taxon>Spiralia</taxon>
        <taxon>Lophotrochozoa</taxon>
        <taxon>Mollusca</taxon>
        <taxon>Bivalvia</taxon>
        <taxon>Autobranchia</taxon>
        <taxon>Pteriomorphia</taxon>
        <taxon>Ostreida</taxon>
        <taxon>Ostreoidea</taxon>
        <taxon>Ostreidae</taxon>
        <taxon>Magallana</taxon>
    </lineage>
</organism>
<dbReference type="GO" id="GO:0046872">
    <property type="term" value="F:metal ion binding"/>
    <property type="evidence" value="ECO:0007669"/>
    <property type="project" value="UniProtKB-KW"/>
</dbReference>
<keyword evidence="6" id="KW-0378">Hydrolase</keyword>
<keyword evidence="10" id="KW-1185">Reference proteome</keyword>
<dbReference type="GO" id="GO:0005634">
    <property type="term" value="C:nucleus"/>
    <property type="evidence" value="ECO:0007669"/>
    <property type="project" value="UniProtKB-SubCell"/>
</dbReference>
<evidence type="ECO:0000256" key="5">
    <source>
        <dbReference type="ARBA" id="ARBA00022723"/>
    </source>
</evidence>
<dbReference type="Pfam" id="PF13359">
    <property type="entry name" value="DDE_Tnp_4"/>
    <property type="match status" value="1"/>
</dbReference>
<dbReference type="PANTHER" id="PTHR22930">
    <property type="match status" value="1"/>
</dbReference>
<evidence type="ECO:0000259" key="8">
    <source>
        <dbReference type="Pfam" id="PF13359"/>
    </source>
</evidence>
<feature type="domain" description="DDE Tnp4" evidence="8">
    <location>
        <begin position="131"/>
        <end position="194"/>
    </location>
</feature>
<dbReference type="GO" id="GO:0016787">
    <property type="term" value="F:hydrolase activity"/>
    <property type="evidence" value="ECO:0007669"/>
    <property type="project" value="UniProtKB-KW"/>
</dbReference>
<dbReference type="EnsemblMetazoa" id="G19263.1">
    <property type="protein sequence ID" value="G19263.1:cds"/>
    <property type="gene ID" value="G19263"/>
</dbReference>
<evidence type="ECO:0000313" key="9">
    <source>
        <dbReference type="EnsemblMetazoa" id="G19263.1:cds"/>
    </source>
</evidence>
<protein>
    <recommendedName>
        <fullName evidence="8">DDE Tnp4 domain-containing protein</fullName>
    </recommendedName>
</protein>
<name>A0A8W8JL33_MAGGI</name>
<keyword evidence="4" id="KW-0540">Nuclease</keyword>
<dbReference type="Proteomes" id="UP000005408">
    <property type="component" value="Unassembled WGS sequence"/>
</dbReference>
<accession>A0A8W8JL33</accession>
<evidence type="ECO:0000313" key="10">
    <source>
        <dbReference type="Proteomes" id="UP000005408"/>
    </source>
</evidence>
<comment type="cofactor">
    <cofactor evidence="1">
        <name>a divalent metal cation</name>
        <dbReference type="ChEBI" id="CHEBI:60240"/>
    </cofactor>
</comment>
<proteinExistence type="inferred from homology"/>
<evidence type="ECO:0000256" key="3">
    <source>
        <dbReference type="ARBA" id="ARBA00006958"/>
    </source>
</evidence>